<gene>
    <name evidence="2" type="ORF">EHAR0213_LOCUS8325</name>
</gene>
<feature type="transmembrane region" description="Helical" evidence="1">
    <location>
        <begin position="326"/>
        <end position="353"/>
    </location>
</feature>
<dbReference type="EMBL" id="HBII01019994">
    <property type="protein sequence ID" value="CAE0349413.1"/>
    <property type="molecule type" value="Transcribed_RNA"/>
</dbReference>
<keyword evidence="1" id="KW-0472">Membrane</keyword>
<proteinExistence type="predicted"/>
<name>A0A7S3JBG8_9SPIT</name>
<feature type="transmembrane region" description="Helical" evidence="1">
    <location>
        <begin position="95"/>
        <end position="115"/>
    </location>
</feature>
<feature type="transmembrane region" description="Helical" evidence="1">
    <location>
        <begin position="122"/>
        <end position="141"/>
    </location>
</feature>
<feature type="transmembrane region" description="Helical" evidence="1">
    <location>
        <begin position="253"/>
        <end position="273"/>
    </location>
</feature>
<organism evidence="2">
    <name type="scientific">Euplotes harpa</name>
    <dbReference type="NCBI Taxonomy" id="151035"/>
    <lineage>
        <taxon>Eukaryota</taxon>
        <taxon>Sar</taxon>
        <taxon>Alveolata</taxon>
        <taxon>Ciliophora</taxon>
        <taxon>Intramacronucleata</taxon>
        <taxon>Spirotrichea</taxon>
        <taxon>Hypotrichia</taxon>
        <taxon>Euplotida</taxon>
        <taxon>Euplotidae</taxon>
        <taxon>Euplotes</taxon>
    </lineage>
</organism>
<protein>
    <submittedName>
        <fullName evidence="2">Uncharacterized protein</fullName>
    </submittedName>
</protein>
<evidence type="ECO:0000313" key="2">
    <source>
        <dbReference type="EMBL" id="CAE0349413.1"/>
    </source>
</evidence>
<dbReference type="PANTHER" id="PTHR11319:SF35">
    <property type="entry name" value="OUTER MEMBRANE PROTEIN PMPC-RELATED"/>
    <property type="match status" value="1"/>
</dbReference>
<sequence>MVKNLIKSALKPSPTSVYTKILMNHLQLISITSSFNFEWPSSILSFFSAVTPIATASDNLISFDCFLDTRSEGSVDTTSNTAPDSDLRVGQLNVIIYWLLPWILALVVIVAYSVILRKRQKLNARFLTCYIFILFMIFPSITQKMVDQFNCQEYDGELRSRKDLQVYCWKAWHFKITLYVALPGILIYSIGIPAGVLYLMRLDKDKLETLIVKEKFGFLFNGFKRKFYYWEIALMYRKVLMIFISVFMNRIGLIVQALVTLIVLVVFIQVNNLKRPFADRALNEIENLSLLTATITIYCGIFFLSAKDPTSQSFNKNRDFSLDTTMIFVLFILIVGSNILFMVIWTIKFYFIVREMIRDKYPKLYIYVFLCCRKDRWIRENVQRAKNKKNEEIIAKIEDVQYFMKDMKTIYVNHVNYEGHEKFIRLLYIIEDMQPKIDLTIKKNEFRVDGKIARERRFDPEHLRNALDDK</sequence>
<dbReference type="PANTHER" id="PTHR11319">
    <property type="entry name" value="G PROTEIN-COUPLED RECEPTOR-RELATED"/>
    <property type="match status" value="1"/>
</dbReference>
<evidence type="ECO:0000256" key="1">
    <source>
        <dbReference type="SAM" id="Phobius"/>
    </source>
</evidence>
<reference evidence="2" key="1">
    <citation type="submission" date="2021-01" db="EMBL/GenBank/DDBJ databases">
        <authorList>
            <person name="Corre E."/>
            <person name="Pelletier E."/>
            <person name="Niang G."/>
            <person name="Scheremetjew M."/>
            <person name="Finn R."/>
            <person name="Kale V."/>
            <person name="Holt S."/>
            <person name="Cochrane G."/>
            <person name="Meng A."/>
            <person name="Brown T."/>
            <person name="Cohen L."/>
        </authorList>
    </citation>
    <scope>NUCLEOTIDE SEQUENCE</scope>
    <source>
        <strain evidence="2">FSP1.4</strain>
    </source>
</reference>
<dbReference type="AlphaFoldDB" id="A0A7S3JBG8"/>
<keyword evidence="1" id="KW-0812">Transmembrane</keyword>
<feature type="transmembrane region" description="Helical" evidence="1">
    <location>
        <begin position="176"/>
        <end position="200"/>
    </location>
</feature>
<keyword evidence="1" id="KW-1133">Transmembrane helix</keyword>
<accession>A0A7S3JBG8</accession>
<feature type="transmembrane region" description="Helical" evidence="1">
    <location>
        <begin position="285"/>
        <end position="306"/>
    </location>
</feature>